<feature type="region of interest" description="Disordered" evidence="9">
    <location>
        <begin position="108"/>
        <end position="191"/>
    </location>
</feature>
<evidence type="ECO:0000256" key="3">
    <source>
        <dbReference type="ARBA" id="ARBA00012762"/>
    </source>
</evidence>
<dbReference type="GO" id="GO:0009231">
    <property type="term" value="P:riboflavin biosynthetic process"/>
    <property type="evidence" value="ECO:0007669"/>
    <property type="project" value="UniProtKB-KW"/>
</dbReference>
<name>A0A5C3MH08_9AGAR</name>
<feature type="domain" description="GTP cyclohydrolase II" evidence="10">
    <location>
        <begin position="304"/>
        <end position="454"/>
    </location>
</feature>
<dbReference type="InterPro" id="IPR032677">
    <property type="entry name" value="GTP_cyclohydro_II"/>
</dbReference>
<dbReference type="STRING" id="68775.A0A5C3MH08"/>
<dbReference type="AlphaFoldDB" id="A0A5C3MH08"/>
<keyword evidence="4" id="KW-0686">Riboflavin biosynthesis</keyword>
<dbReference type="InterPro" id="IPR036144">
    <property type="entry name" value="RibA-like_sf"/>
</dbReference>
<gene>
    <name evidence="11" type="ORF">BDQ12DRAFT_695746</name>
</gene>
<dbReference type="InterPro" id="IPR000926">
    <property type="entry name" value="RibA"/>
</dbReference>
<protein>
    <recommendedName>
        <fullName evidence="3">GTP cyclohydrolase II</fullName>
        <ecNumber evidence="3">3.5.4.25</ecNumber>
    </recommendedName>
</protein>
<evidence type="ECO:0000256" key="1">
    <source>
        <dbReference type="ARBA" id="ARBA00005104"/>
    </source>
</evidence>
<feature type="region of interest" description="Disordered" evidence="9">
    <location>
        <begin position="280"/>
        <end position="303"/>
    </location>
</feature>
<evidence type="ECO:0000313" key="12">
    <source>
        <dbReference type="Proteomes" id="UP000308652"/>
    </source>
</evidence>
<evidence type="ECO:0000256" key="2">
    <source>
        <dbReference type="ARBA" id="ARBA00008131"/>
    </source>
</evidence>
<comment type="similarity">
    <text evidence="2">Belongs to the GTP cyclohydrolase II family.</text>
</comment>
<proteinExistence type="inferred from homology"/>
<keyword evidence="6 11" id="KW-0378">Hydrolase</keyword>
<feature type="compositionally biased region" description="Low complexity" evidence="9">
    <location>
        <begin position="177"/>
        <end position="191"/>
    </location>
</feature>
<comment type="catalytic activity">
    <reaction evidence="8">
        <text>GTP + 4 H2O = 2,5-diamino-6-hydroxy-4-(5-phosphoribosylamino)-pyrimidine + formate + 2 phosphate + 3 H(+)</text>
        <dbReference type="Rhea" id="RHEA:23704"/>
        <dbReference type="ChEBI" id="CHEBI:15377"/>
        <dbReference type="ChEBI" id="CHEBI:15378"/>
        <dbReference type="ChEBI" id="CHEBI:15740"/>
        <dbReference type="ChEBI" id="CHEBI:37565"/>
        <dbReference type="ChEBI" id="CHEBI:43474"/>
        <dbReference type="ChEBI" id="CHEBI:58614"/>
        <dbReference type="EC" id="3.5.4.25"/>
    </reaction>
</comment>
<evidence type="ECO:0000256" key="9">
    <source>
        <dbReference type="SAM" id="MobiDB-lite"/>
    </source>
</evidence>
<sequence length="527" mass="57850">MAWVDVMCAEAEDWVVEVVGAACKLNEQWASDDALLEILSAPLPPTPKSGFARRDAALDPLLIAAAAASGPHVTRNHYHHDFFPGVMLPQSEGSWDWTKWSADSASNRSERRRLTYVSRQAPRRQRLQSTVSENEEGKENDKPRETDPLKTADNLPLSPKKRRPSIVATPSSTILGTRSKSTSTSESFSPTKPVAPLVEVKCMARTRIPTPHGPAFLHIYHNNRDSKEHLAIVIDPAQFSQSSGSIPAPPIRSRSLDAVWNDNETEMDRITRGAYVGRLSPTSQRASDPSMNRPTPENVTDSIPSPLIRVHSECFTGETIGSMRCDCGEQLDEAIRLISQPITVPTPSSLTQSTTIPGRGAVIYLRQEGRGIGLLSKIRAYNLQDMGHDTVTANLMLGHKADERGYEIAGAILRDLGLGSESESGSEGVRVLTNNPDKVEALQHEGVRVVERVPMIPRSWQHRHSQMEAKIAGEEHTALVSAPDGEDKIAGATLIGGNAVYGEDLDKYLRTKVLRMGHMLPLWMDDP</sequence>
<keyword evidence="7" id="KW-0342">GTP-binding</keyword>
<dbReference type="OrthoDB" id="5569761at2759"/>
<evidence type="ECO:0000256" key="5">
    <source>
        <dbReference type="ARBA" id="ARBA00022741"/>
    </source>
</evidence>
<organism evidence="11 12">
    <name type="scientific">Crucibulum laeve</name>
    <dbReference type="NCBI Taxonomy" id="68775"/>
    <lineage>
        <taxon>Eukaryota</taxon>
        <taxon>Fungi</taxon>
        <taxon>Dikarya</taxon>
        <taxon>Basidiomycota</taxon>
        <taxon>Agaricomycotina</taxon>
        <taxon>Agaricomycetes</taxon>
        <taxon>Agaricomycetidae</taxon>
        <taxon>Agaricales</taxon>
        <taxon>Agaricineae</taxon>
        <taxon>Nidulariaceae</taxon>
        <taxon>Crucibulum</taxon>
    </lineage>
</organism>
<dbReference type="SUPFAM" id="SSF142695">
    <property type="entry name" value="RibA-like"/>
    <property type="match status" value="1"/>
</dbReference>
<dbReference type="GO" id="GO:0005525">
    <property type="term" value="F:GTP binding"/>
    <property type="evidence" value="ECO:0007669"/>
    <property type="project" value="UniProtKB-KW"/>
</dbReference>
<dbReference type="Gene3D" id="3.40.50.10990">
    <property type="entry name" value="GTP cyclohydrolase II"/>
    <property type="match status" value="1"/>
</dbReference>
<dbReference type="PANTHER" id="PTHR21327:SF29">
    <property type="entry name" value="GTP CYCLOHYDROLASE-2"/>
    <property type="match status" value="1"/>
</dbReference>
<keyword evidence="12" id="KW-1185">Reference proteome</keyword>
<evidence type="ECO:0000256" key="6">
    <source>
        <dbReference type="ARBA" id="ARBA00022801"/>
    </source>
</evidence>
<evidence type="ECO:0000313" key="11">
    <source>
        <dbReference type="EMBL" id="TFK43666.1"/>
    </source>
</evidence>
<dbReference type="EC" id="3.5.4.25" evidence="3"/>
<dbReference type="CDD" id="cd00641">
    <property type="entry name" value="GTP_cyclohydro2"/>
    <property type="match status" value="1"/>
</dbReference>
<dbReference type="PANTHER" id="PTHR21327">
    <property type="entry name" value="GTP CYCLOHYDROLASE II-RELATED"/>
    <property type="match status" value="1"/>
</dbReference>
<reference evidence="11 12" key="1">
    <citation type="journal article" date="2019" name="Nat. Ecol. Evol.">
        <title>Megaphylogeny resolves global patterns of mushroom evolution.</title>
        <authorList>
            <person name="Varga T."/>
            <person name="Krizsan K."/>
            <person name="Foldi C."/>
            <person name="Dima B."/>
            <person name="Sanchez-Garcia M."/>
            <person name="Sanchez-Ramirez S."/>
            <person name="Szollosi G.J."/>
            <person name="Szarkandi J.G."/>
            <person name="Papp V."/>
            <person name="Albert L."/>
            <person name="Andreopoulos W."/>
            <person name="Angelini C."/>
            <person name="Antonin V."/>
            <person name="Barry K.W."/>
            <person name="Bougher N.L."/>
            <person name="Buchanan P."/>
            <person name="Buyck B."/>
            <person name="Bense V."/>
            <person name="Catcheside P."/>
            <person name="Chovatia M."/>
            <person name="Cooper J."/>
            <person name="Damon W."/>
            <person name="Desjardin D."/>
            <person name="Finy P."/>
            <person name="Geml J."/>
            <person name="Haridas S."/>
            <person name="Hughes K."/>
            <person name="Justo A."/>
            <person name="Karasinski D."/>
            <person name="Kautmanova I."/>
            <person name="Kiss B."/>
            <person name="Kocsube S."/>
            <person name="Kotiranta H."/>
            <person name="LaButti K.M."/>
            <person name="Lechner B.E."/>
            <person name="Liimatainen K."/>
            <person name="Lipzen A."/>
            <person name="Lukacs Z."/>
            <person name="Mihaltcheva S."/>
            <person name="Morgado L.N."/>
            <person name="Niskanen T."/>
            <person name="Noordeloos M.E."/>
            <person name="Ohm R.A."/>
            <person name="Ortiz-Santana B."/>
            <person name="Ovrebo C."/>
            <person name="Racz N."/>
            <person name="Riley R."/>
            <person name="Savchenko A."/>
            <person name="Shiryaev A."/>
            <person name="Soop K."/>
            <person name="Spirin V."/>
            <person name="Szebenyi C."/>
            <person name="Tomsovsky M."/>
            <person name="Tulloss R.E."/>
            <person name="Uehling J."/>
            <person name="Grigoriev I.V."/>
            <person name="Vagvolgyi C."/>
            <person name="Papp T."/>
            <person name="Martin F.M."/>
            <person name="Miettinen O."/>
            <person name="Hibbett D.S."/>
            <person name="Nagy L.G."/>
        </authorList>
    </citation>
    <scope>NUCLEOTIDE SEQUENCE [LARGE SCALE GENOMIC DNA]</scope>
    <source>
        <strain evidence="11 12">CBS 166.37</strain>
    </source>
</reference>
<keyword evidence="5" id="KW-0547">Nucleotide-binding</keyword>
<evidence type="ECO:0000256" key="8">
    <source>
        <dbReference type="ARBA" id="ARBA00049295"/>
    </source>
</evidence>
<dbReference type="EMBL" id="ML213591">
    <property type="protein sequence ID" value="TFK43666.1"/>
    <property type="molecule type" value="Genomic_DNA"/>
</dbReference>
<evidence type="ECO:0000259" key="10">
    <source>
        <dbReference type="Pfam" id="PF00925"/>
    </source>
</evidence>
<accession>A0A5C3MH08</accession>
<evidence type="ECO:0000256" key="7">
    <source>
        <dbReference type="ARBA" id="ARBA00023134"/>
    </source>
</evidence>
<comment type="pathway">
    <text evidence="1">Cofactor biosynthesis; riboflavin biosynthesis.</text>
</comment>
<dbReference type="Proteomes" id="UP000308652">
    <property type="component" value="Unassembled WGS sequence"/>
</dbReference>
<evidence type="ECO:0000256" key="4">
    <source>
        <dbReference type="ARBA" id="ARBA00022619"/>
    </source>
</evidence>
<dbReference type="Pfam" id="PF00925">
    <property type="entry name" value="GTP_cyclohydro2"/>
    <property type="match status" value="1"/>
</dbReference>
<dbReference type="GO" id="GO:0003935">
    <property type="term" value="F:GTP cyclohydrolase II activity"/>
    <property type="evidence" value="ECO:0007669"/>
    <property type="project" value="UniProtKB-EC"/>
</dbReference>
<feature type="compositionally biased region" description="Basic and acidic residues" evidence="9">
    <location>
        <begin position="135"/>
        <end position="150"/>
    </location>
</feature>